<gene>
    <name evidence="2" type="ORF">E2L08_10795</name>
</gene>
<feature type="signal peptide" evidence="1">
    <location>
        <begin position="1"/>
        <end position="18"/>
    </location>
</feature>
<evidence type="ECO:0000256" key="1">
    <source>
        <dbReference type="SAM" id="SignalP"/>
    </source>
</evidence>
<accession>A0A4V3B9A6</accession>
<protein>
    <recommendedName>
        <fullName evidence="4">Invasion associated locus B (IalB) protein</fullName>
    </recommendedName>
</protein>
<comment type="caution">
    <text evidence="2">The sequence shown here is derived from an EMBL/GenBank/DDBJ whole genome shotgun (WGS) entry which is preliminary data.</text>
</comment>
<keyword evidence="3" id="KW-1185">Reference proteome</keyword>
<dbReference type="RefSeq" id="WP_133397151.1">
    <property type="nucleotide sequence ID" value="NZ_SNAA01000011.1"/>
</dbReference>
<reference evidence="2 3" key="1">
    <citation type="submission" date="2019-03" db="EMBL/GenBank/DDBJ databases">
        <title>Primorskyibacter sp. SS33 isolated from sediments.</title>
        <authorList>
            <person name="Xunke S."/>
        </authorList>
    </citation>
    <scope>NUCLEOTIDE SEQUENCE [LARGE SCALE GENOMIC DNA]</scope>
    <source>
        <strain evidence="2 3">SS33</strain>
    </source>
</reference>
<dbReference type="Gene3D" id="2.60.40.1880">
    <property type="entry name" value="Invasion associated locus B (IalB) protein"/>
    <property type="match status" value="1"/>
</dbReference>
<feature type="chain" id="PRO_5020302195" description="Invasion associated locus B (IalB) protein" evidence="1">
    <location>
        <begin position="19"/>
        <end position="171"/>
    </location>
</feature>
<dbReference type="InterPro" id="IPR010642">
    <property type="entry name" value="Invasion_prot_B"/>
</dbReference>
<proteinExistence type="predicted"/>
<dbReference type="Pfam" id="PF06776">
    <property type="entry name" value="IalB"/>
    <property type="match status" value="1"/>
</dbReference>
<evidence type="ECO:0000313" key="2">
    <source>
        <dbReference type="EMBL" id="TDL78479.1"/>
    </source>
</evidence>
<evidence type="ECO:0008006" key="4">
    <source>
        <dbReference type="Google" id="ProtNLM"/>
    </source>
</evidence>
<dbReference type="AlphaFoldDB" id="A0A4V3B9A6"/>
<dbReference type="InterPro" id="IPR038696">
    <property type="entry name" value="IalB_sf"/>
</dbReference>
<keyword evidence="1" id="KW-0732">Signal</keyword>
<dbReference type="EMBL" id="SNAA01000011">
    <property type="protein sequence ID" value="TDL78479.1"/>
    <property type="molecule type" value="Genomic_DNA"/>
</dbReference>
<name>A0A4V3B9A6_9RHOB</name>
<organism evidence="2 3">
    <name type="scientific">Palleronia sediminis</name>
    <dbReference type="NCBI Taxonomy" id="2547833"/>
    <lineage>
        <taxon>Bacteria</taxon>
        <taxon>Pseudomonadati</taxon>
        <taxon>Pseudomonadota</taxon>
        <taxon>Alphaproteobacteria</taxon>
        <taxon>Rhodobacterales</taxon>
        <taxon>Roseobacteraceae</taxon>
        <taxon>Palleronia</taxon>
    </lineage>
</organism>
<evidence type="ECO:0000313" key="3">
    <source>
        <dbReference type="Proteomes" id="UP000295701"/>
    </source>
</evidence>
<dbReference type="Proteomes" id="UP000295701">
    <property type="component" value="Unassembled WGS sequence"/>
</dbReference>
<dbReference type="OrthoDB" id="9806572at2"/>
<sequence length="171" mass="18028">MGAAIAMVLAGAPLAAFAQDESTNRVAVETAWSVFVEDDPKECWSVSSPTRTVNTRGGQVVSVRRGDILMFVTFRPGADVEGEVSFTGGYPFADGSTVELDVGGTKFDLFTDGEWAWPASAAQDDQIVAALKRGADATLTARSSRGTQTADTFSLFGFTSALEEAQGRCAE</sequence>